<dbReference type="AlphaFoldDB" id="A0AAN6MC12"/>
<protein>
    <recommendedName>
        <fullName evidence="4">Tetratricopeptide repeat protein</fullName>
    </recommendedName>
</protein>
<organism evidence="2 3">
    <name type="scientific">Staphylotrichum tortipilum</name>
    <dbReference type="NCBI Taxonomy" id="2831512"/>
    <lineage>
        <taxon>Eukaryota</taxon>
        <taxon>Fungi</taxon>
        <taxon>Dikarya</taxon>
        <taxon>Ascomycota</taxon>
        <taxon>Pezizomycotina</taxon>
        <taxon>Sordariomycetes</taxon>
        <taxon>Sordariomycetidae</taxon>
        <taxon>Sordariales</taxon>
        <taxon>Chaetomiaceae</taxon>
        <taxon>Staphylotrichum</taxon>
    </lineage>
</organism>
<name>A0AAN6MC12_9PEZI</name>
<proteinExistence type="predicted"/>
<accession>A0AAN6MC12</accession>
<reference evidence="2" key="1">
    <citation type="journal article" date="2023" name="Mol. Phylogenet. Evol.">
        <title>Genome-scale phylogeny and comparative genomics of the fungal order Sordariales.</title>
        <authorList>
            <person name="Hensen N."/>
            <person name="Bonometti L."/>
            <person name="Westerberg I."/>
            <person name="Brannstrom I.O."/>
            <person name="Guillou S."/>
            <person name="Cros-Aarteil S."/>
            <person name="Calhoun S."/>
            <person name="Haridas S."/>
            <person name="Kuo A."/>
            <person name="Mondo S."/>
            <person name="Pangilinan J."/>
            <person name="Riley R."/>
            <person name="LaButti K."/>
            <person name="Andreopoulos B."/>
            <person name="Lipzen A."/>
            <person name="Chen C."/>
            <person name="Yan M."/>
            <person name="Daum C."/>
            <person name="Ng V."/>
            <person name="Clum A."/>
            <person name="Steindorff A."/>
            <person name="Ohm R.A."/>
            <person name="Martin F."/>
            <person name="Silar P."/>
            <person name="Natvig D.O."/>
            <person name="Lalanne C."/>
            <person name="Gautier V."/>
            <person name="Ament-Velasquez S.L."/>
            <person name="Kruys A."/>
            <person name="Hutchinson M.I."/>
            <person name="Powell A.J."/>
            <person name="Barry K."/>
            <person name="Miller A.N."/>
            <person name="Grigoriev I.V."/>
            <person name="Debuchy R."/>
            <person name="Gladieux P."/>
            <person name="Hiltunen Thoren M."/>
            <person name="Johannesson H."/>
        </authorList>
    </citation>
    <scope>NUCLEOTIDE SEQUENCE</scope>
    <source>
        <strain evidence="2">CBS 103.79</strain>
    </source>
</reference>
<dbReference type="SUPFAM" id="SSF48452">
    <property type="entry name" value="TPR-like"/>
    <property type="match status" value="1"/>
</dbReference>
<sequence>MFRVFPRLPEPEEEPESWPMAAMLTPHLALGRFYLHSGAFEGAADLSQASFAMAQETMGVEYELIPAPQAECLIGLELLESGAPPAAPAGTTGYNKQKAALLQGLGRALNGKHNFRRLDEIFGEQIRLEQAKPWSLDDVQNRLNLAEGMARNGKWAEAKAINDELLAFCETEAGMKIDGKRLQLVTLNQRGLILRSRPDALRRDEIIALYDHVLCETLSNFGIEHINTWIALKNRVSSVIEAVRMEELGSVLWTVLPAATAAKVKAEDRLSRLMQTVYQGALAYLNYYTQNPPPSSSPTGSAAEFSALLARWRYVSNFDAAPEPDCIDHLNLAGVLLQHRGRYAEAEAQHRAALAELALRSGQNESMNQMEHYNLMLAIARDARVDEARAFREEKRELVAPMEAVYRTLDARLEQGERERGVYDEAGGDEEGSALDVP</sequence>
<evidence type="ECO:0000256" key="1">
    <source>
        <dbReference type="SAM" id="MobiDB-lite"/>
    </source>
</evidence>
<dbReference type="Proteomes" id="UP001303889">
    <property type="component" value="Unassembled WGS sequence"/>
</dbReference>
<dbReference type="InterPro" id="IPR011990">
    <property type="entry name" value="TPR-like_helical_dom_sf"/>
</dbReference>
<dbReference type="EMBL" id="MU856183">
    <property type="protein sequence ID" value="KAK3897374.1"/>
    <property type="molecule type" value="Genomic_DNA"/>
</dbReference>
<evidence type="ECO:0008006" key="4">
    <source>
        <dbReference type="Google" id="ProtNLM"/>
    </source>
</evidence>
<evidence type="ECO:0000313" key="3">
    <source>
        <dbReference type="Proteomes" id="UP001303889"/>
    </source>
</evidence>
<feature type="compositionally biased region" description="Acidic residues" evidence="1">
    <location>
        <begin position="426"/>
        <end position="438"/>
    </location>
</feature>
<gene>
    <name evidence="2" type="ORF">C8A05DRAFT_39074</name>
</gene>
<keyword evidence="3" id="KW-1185">Reference proteome</keyword>
<dbReference type="Pfam" id="PF13374">
    <property type="entry name" value="TPR_10"/>
    <property type="match status" value="1"/>
</dbReference>
<evidence type="ECO:0000313" key="2">
    <source>
        <dbReference type="EMBL" id="KAK3897374.1"/>
    </source>
</evidence>
<feature type="region of interest" description="Disordered" evidence="1">
    <location>
        <begin position="417"/>
        <end position="438"/>
    </location>
</feature>
<comment type="caution">
    <text evidence="2">The sequence shown here is derived from an EMBL/GenBank/DDBJ whole genome shotgun (WGS) entry which is preliminary data.</text>
</comment>
<reference evidence="2" key="2">
    <citation type="submission" date="2023-05" db="EMBL/GenBank/DDBJ databases">
        <authorList>
            <consortium name="Lawrence Berkeley National Laboratory"/>
            <person name="Steindorff A."/>
            <person name="Hensen N."/>
            <person name="Bonometti L."/>
            <person name="Westerberg I."/>
            <person name="Brannstrom I.O."/>
            <person name="Guillou S."/>
            <person name="Cros-Aarteil S."/>
            <person name="Calhoun S."/>
            <person name="Haridas S."/>
            <person name="Kuo A."/>
            <person name="Mondo S."/>
            <person name="Pangilinan J."/>
            <person name="Riley R."/>
            <person name="Labutti K."/>
            <person name="Andreopoulos B."/>
            <person name="Lipzen A."/>
            <person name="Chen C."/>
            <person name="Yanf M."/>
            <person name="Daum C."/>
            <person name="Ng V."/>
            <person name="Clum A."/>
            <person name="Ohm R."/>
            <person name="Martin F."/>
            <person name="Silar P."/>
            <person name="Natvig D."/>
            <person name="Lalanne C."/>
            <person name="Gautier V."/>
            <person name="Ament-Velasquez S.L."/>
            <person name="Kruys A."/>
            <person name="Hutchinson M.I."/>
            <person name="Powell A.J."/>
            <person name="Barry K."/>
            <person name="Miller A.N."/>
            <person name="Grigoriev I.V."/>
            <person name="Debuchy R."/>
            <person name="Gladieux P."/>
            <person name="Thoren M.H."/>
            <person name="Johannesson H."/>
        </authorList>
    </citation>
    <scope>NUCLEOTIDE SEQUENCE</scope>
    <source>
        <strain evidence="2">CBS 103.79</strain>
    </source>
</reference>